<feature type="domain" description="B30.2/SPRY" evidence="8">
    <location>
        <begin position="311"/>
        <end position="498"/>
    </location>
</feature>
<proteinExistence type="predicted"/>
<sequence length="498" mass="55071">MGGVPKPGGGPEVTGVSRRHGGEVPQPSGSRSCEAPLPPRAPLPVPKAKELQSQAGSRTLGPSAMAGSSEAAAELQEEATCAICLDLFRSPVMLDCGHNFCQACIGLCWARSAGAPSCPQCRQALPSRSLRPNRQLGNIAARLRRLGQTVEPRQEQNQSELESLRRERGELEEQLKKERCTCQGYLDKVKAERQKIESEFKQLHQCLEEQECLLMARLGELERQIETRVKEKADKLSKRIFHLDGLIREKEESQLSGCEFPQDTGDILGRCEKGKFQQKEWTSHNLEKAAGVCSKKPPELEETARKLQDASTTALREEGEESQGLYTKVNVTLDPDTAQSRLILSEDGKSVMQGATQQHRPDSTKRFDPWPCVLGCEGFDSGRPCWEVEVGSGSCWAVGVALESVRRKGPIDMNPVGGIWAVGQYKEKFQALTSPTPTPFLPSMVPRRVRVCLNHAEGRVTFVNADNEATIFTFLQATFSGKRIYPWFWVGKGSQLKL</sequence>
<dbReference type="GO" id="GO:0008270">
    <property type="term" value="F:zinc ion binding"/>
    <property type="evidence" value="ECO:0007669"/>
    <property type="project" value="UniProtKB-KW"/>
</dbReference>
<dbReference type="OMA" id="KKERCTC"/>
<dbReference type="InterPro" id="IPR003877">
    <property type="entry name" value="SPRY_dom"/>
</dbReference>
<dbReference type="InterPro" id="IPR003879">
    <property type="entry name" value="Butyrophylin_SPRY"/>
</dbReference>
<keyword evidence="5" id="KW-0175">Coiled coil</keyword>
<dbReference type="PROSITE" id="PS00518">
    <property type="entry name" value="ZF_RING_1"/>
    <property type="match status" value="1"/>
</dbReference>
<dbReference type="PROSITE" id="PS50089">
    <property type="entry name" value="ZF_RING_2"/>
    <property type="match status" value="1"/>
</dbReference>
<dbReference type="Gene3D" id="2.60.120.920">
    <property type="match status" value="1"/>
</dbReference>
<dbReference type="SMART" id="SM00589">
    <property type="entry name" value="PRY"/>
    <property type="match status" value="1"/>
</dbReference>
<reference evidence="9 10" key="1">
    <citation type="submission" date="2017-10" db="EMBL/GenBank/DDBJ databases">
        <title>A new Pekin duck reference genome.</title>
        <authorList>
            <person name="Hou Z.-C."/>
            <person name="Zhou Z.-K."/>
            <person name="Zhu F."/>
            <person name="Hou S.-S."/>
        </authorList>
    </citation>
    <scope>NUCLEOTIDE SEQUENCE [LARGE SCALE GENOMIC DNA]</scope>
</reference>
<dbReference type="FunFam" id="2.60.120.920:FF:000004">
    <property type="entry name" value="Butyrophilin subfamily 1 member A1"/>
    <property type="match status" value="1"/>
</dbReference>
<dbReference type="InterPro" id="IPR001841">
    <property type="entry name" value="Znf_RING"/>
</dbReference>
<dbReference type="Ensembl" id="ENSAPLT00000027689.1">
    <property type="protein sequence ID" value="ENSAPLP00000031338.1"/>
    <property type="gene ID" value="ENSAPLG00000025050.1"/>
</dbReference>
<dbReference type="InterPro" id="IPR006574">
    <property type="entry name" value="PRY"/>
</dbReference>
<name>A0A493TZN5_ANAPP</name>
<dbReference type="InterPro" id="IPR001870">
    <property type="entry name" value="B30.2/SPRY"/>
</dbReference>
<dbReference type="SUPFAM" id="SSF57850">
    <property type="entry name" value="RING/U-box"/>
    <property type="match status" value="1"/>
</dbReference>
<dbReference type="SMART" id="SM00184">
    <property type="entry name" value="RING"/>
    <property type="match status" value="1"/>
</dbReference>
<dbReference type="InterPro" id="IPR017907">
    <property type="entry name" value="Znf_RING_CS"/>
</dbReference>
<dbReference type="InterPro" id="IPR013083">
    <property type="entry name" value="Znf_RING/FYVE/PHD"/>
</dbReference>
<feature type="compositionally biased region" description="Gly residues" evidence="6">
    <location>
        <begin position="1"/>
        <end position="12"/>
    </location>
</feature>
<evidence type="ECO:0000256" key="3">
    <source>
        <dbReference type="ARBA" id="ARBA00022833"/>
    </source>
</evidence>
<dbReference type="Pfam" id="PF13765">
    <property type="entry name" value="PRY"/>
    <property type="match status" value="1"/>
</dbReference>
<protein>
    <submittedName>
        <fullName evidence="9">Uncharacterized protein</fullName>
    </submittedName>
</protein>
<reference evidence="9" key="3">
    <citation type="submission" date="2025-09" db="UniProtKB">
        <authorList>
            <consortium name="Ensembl"/>
        </authorList>
    </citation>
    <scope>IDENTIFICATION</scope>
</reference>
<keyword evidence="10" id="KW-1185">Reference proteome</keyword>
<dbReference type="InterPro" id="IPR043136">
    <property type="entry name" value="B30.2/SPRY_sf"/>
</dbReference>
<evidence type="ECO:0000259" key="8">
    <source>
        <dbReference type="PROSITE" id="PS50188"/>
    </source>
</evidence>
<keyword evidence="3" id="KW-0862">Zinc</keyword>
<feature type="region of interest" description="Disordered" evidence="6">
    <location>
        <begin position="1"/>
        <end position="65"/>
    </location>
</feature>
<dbReference type="PANTHER" id="PTHR24103">
    <property type="entry name" value="E3 UBIQUITIN-PROTEIN LIGASE TRIM"/>
    <property type="match status" value="1"/>
</dbReference>
<evidence type="ECO:0000313" key="9">
    <source>
        <dbReference type="Ensembl" id="ENSAPLP00000031338.1"/>
    </source>
</evidence>
<evidence type="ECO:0000313" key="10">
    <source>
        <dbReference type="Proteomes" id="UP000016666"/>
    </source>
</evidence>
<evidence type="ECO:0000256" key="2">
    <source>
        <dbReference type="ARBA" id="ARBA00022771"/>
    </source>
</evidence>
<evidence type="ECO:0000256" key="5">
    <source>
        <dbReference type="SAM" id="Coils"/>
    </source>
</evidence>
<dbReference type="CDD" id="cd16594">
    <property type="entry name" value="RING-HC_TRIM7-like_C-IV"/>
    <property type="match status" value="1"/>
</dbReference>
<organism evidence="9 10">
    <name type="scientific">Anas platyrhynchos platyrhynchos</name>
    <name type="common">Northern mallard</name>
    <dbReference type="NCBI Taxonomy" id="8840"/>
    <lineage>
        <taxon>Eukaryota</taxon>
        <taxon>Metazoa</taxon>
        <taxon>Chordata</taxon>
        <taxon>Craniata</taxon>
        <taxon>Vertebrata</taxon>
        <taxon>Euteleostomi</taxon>
        <taxon>Archelosauria</taxon>
        <taxon>Archosauria</taxon>
        <taxon>Dinosauria</taxon>
        <taxon>Saurischia</taxon>
        <taxon>Theropoda</taxon>
        <taxon>Coelurosauria</taxon>
        <taxon>Aves</taxon>
        <taxon>Neognathae</taxon>
        <taxon>Galloanserae</taxon>
        <taxon>Anseriformes</taxon>
        <taxon>Anatidae</taxon>
        <taxon>Anatinae</taxon>
        <taxon>Anas</taxon>
    </lineage>
</organism>
<dbReference type="InterPro" id="IPR013320">
    <property type="entry name" value="ConA-like_dom_sf"/>
</dbReference>
<evidence type="ECO:0000259" key="7">
    <source>
        <dbReference type="PROSITE" id="PS50089"/>
    </source>
</evidence>
<dbReference type="Proteomes" id="UP000016666">
    <property type="component" value="Chromosome 29"/>
</dbReference>
<dbReference type="Pfam" id="PF00622">
    <property type="entry name" value="SPRY"/>
    <property type="match status" value="1"/>
</dbReference>
<dbReference type="Gene3D" id="3.30.40.10">
    <property type="entry name" value="Zinc/RING finger domain, C3HC4 (zinc finger)"/>
    <property type="match status" value="1"/>
</dbReference>
<dbReference type="SUPFAM" id="SSF49899">
    <property type="entry name" value="Concanavalin A-like lectins/glucanases"/>
    <property type="match status" value="1"/>
</dbReference>
<dbReference type="CDD" id="cd12888">
    <property type="entry name" value="SPRY_PRY_TRIM7_like"/>
    <property type="match status" value="1"/>
</dbReference>
<dbReference type="SMART" id="SM00449">
    <property type="entry name" value="SPRY"/>
    <property type="match status" value="1"/>
</dbReference>
<accession>A0A493TZN5</accession>
<dbReference type="Pfam" id="PF15227">
    <property type="entry name" value="zf-C3HC4_4"/>
    <property type="match status" value="1"/>
</dbReference>
<keyword evidence="2 4" id="KW-0863">Zinc-finger</keyword>
<dbReference type="PROSITE" id="PS50188">
    <property type="entry name" value="B302_SPRY"/>
    <property type="match status" value="1"/>
</dbReference>
<keyword evidence="1" id="KW-0479">Metal-binding</keyword>
<evidence type="ECO:0000256" key="1">
    <source>
        <dbReference type="ARBA" id="ARBA00022723"/>
    </source>
</evidence>
<dbReference type="AlphaFoldDB" id="A0A493TZN5"/>
<reference evidence="9" key="2">
    <citation type="submission" date="2025-08" db="UniProtKB">
        <authorList>
            <consortium name="Ensembl"/>
        </authorList>
    </citation>
    <scope>IDENTIFICATION</scope>
</reference>
<dbReference type="GeneTree" id="ENSGT01030000234669"/>
<dbReference type="InterPro" id="IPR050143">
    <property type="entry name" value="TRIM/RBCC"/>
</dbReference>
<feature type="coiled-coil region" evidence="5">
    <location>
        <begin position="154"/>
        <end position="206"/>
    </location>
</feature>
<evidence type="ECO:0000256" key="6">
    <source>
        <dbReference type="SAM" id="MobiDB-lite"/>
    </source>
</evidence>
<feature type="compositionally biased region" description="Pro residues" evidence="6">
    <location>
        <begin position="36"/>
        <end position="45"/>
    </location>
</feature>
<dbReference type="PRINTS" id="PR01407">
    <property type="entry name" value="BUTYPHLNCDUF"/>
</dbReference>
<feature type="domain" description="RING-type" evidence="7">
    <location>
        <begin position="81"/>
        <end position="122"/>
    </location>
</feature>
<evidence type="ECO:0000256" key="4">
    <source>
        <dbReference type="PROSITE-ProRule" id="PRU00175"/>
    </source>
</evidence>